<comment type="caution">
    <text evidence="2">The sequence shown here is derived from an EMBL/GenBank/DDBJ whole genome shotgun (WGS) entry which is preliminary data.</text>
</comment>
<proteinExistence type="predicted"/>
<keyword evidence="1" id="KW-1133">Transmembrane helix</keyword>
<dbReference type="EMBL" id="JBHSDU010000001">
    <property type="protein sequence ID" value="MFC4307457.1"/>
    <property type="molecule type" value="Genomic_DNA"/>
</dbReference>
<keyword evidence="1" id="KW-0812">Transmembrane</keyword>
<accession>A0ABV8SKF8</accession>
<evidence type="ECO:0000256" key="1">
    <source>
        <dbReference type="SAM" id="Phobius"/>
    </source>
</evidence>
<feature type="transmembrane region" description="Helical" evidence="1">
    <location>
        <begin position="64"/>
        <end position="84"/>
    </location>
</feature>
<organism evidence="2 3">
    <name type="scientific">Steroidobacter flavus</name>
    <dbReference type="NCBI Taxonomy" id="1842136"/>
    <lineage>
        <taxon>Bacteria</taxon>
        <taxon>Pseudomonadati</taxon>
        <taxon>Pseudomonadota</taxon>
        <taxon>Gammaproteobacteria</taxon>
        <taxon>Steroidobacterales</taxon>
        <taxon>Steroidobacteraceae</taxon>
        <taxon>Steroidobacter</taxon>
    </lineage>
</organism>
<keyword evidence="1" id="KW-0472">Membrane</keyword>
<name>A0ABV8SKF8_9GAMM</name>
<evidence type="ECO:0000313" key="2">
    <source>
        <dbReference type="EMBL" id="MFC4307457.1"/>
    </source>
</evidence>
<feature type="transmembrane region" description="Helical" evidence="1">
    <location>
        <begin position="6"/>
        <end position="25"/>
    </location>
</feature>
<evidence type="ECO:0000313" key="3">
    <source>
        <dbReference type="Proteomes" id="UP001595904"/>
    </source>
</evidence>
<dbReference type="Pfam" id="PF19447">
    <property type="entry name" value="DUF5985"/>
    <property type="match status" value="1"/>
</dbReference>
<gene>
    <name evidence="2" type="ORF">ACFPN2_00045</name>
</gene>
<dbReference type="Proteomes" id="UP001595904">
    <property type="component" value="Unassembled WGS sequence"/>
</dbReference>
<reference evidence="3" key="1">
    <citation type="journal article" date="2019" name="Int. J. Syst. Evol. Microbiol.">
        <title>The Global Catalogue of Microorganisms (GCM) 10K type strain sequencing project: providing services to taxonomists for standard genome sequencing and annotation.</title>
        <authorList>
            <consortium name="The Broad Institute Genomics Platform"/>
            <consortium name="The Broad Institute Genome Sequencing Center for Infectious Disease"/>
            <person name="Wu L."/>
            <person name="Ma J."/>
        </authorList>
    </citation>
    <scope>NUCLEOTIDE SEQUENCE [LARGE SCALE GENOMIC DNA]</scope>
    <source>
        <strain evidence="3">CGMCC 1.10759</strain>
    </source>
</reference>
<dbReference type="InterPro" id="IPR046027">
    <property type="entry name" value="DUF5985"/>
</dbReference>
<sequence>MLPKLVYLLGAIVTAMCAMLLLRGFARSRSRLLLWSGLCFAGLTLSNVLLFVDLVLLPSDHSLYMWRLSTAAGAMLLLVYGLVFESE</sequence>
<dbReference type="RefSeq" id="WP_380593738.1">
    <property type="nucleotide sequence ID" value="NZ_JBHSDU010000001.1"/>
</dbReference>
<keyword evidence="3" id="KW-1185">Reference proteome</keyword>
<protein>
    <submittedName>
        <fullName evidence="2">DUF5985 family protein</fullName>
    </submittedName>
</protein>
<feature type="transmembrane region" description="Helical" evidence="1">
    <location>
        <begin position="32"/>
        <end position="52"/>
    </location>
</feature>